<sequence>MKAGRWLDHLPPWMAWGAVASTGAYSPAEIAAMAVPILGGALVEWREGSLHRFRRVLEIAALAVFLVNVAARTGVLPTVVNTLFALCGVRLCLPRAEAQRRQLLLMGFLVFLTTAVSTSELDFLLWALVWVSGGALFLMQLNWEKSALLRPGPALPPPFRKAPAWLAAVVVMAAGFFVVLPRLRMGVRGLPLGVHGLAGGRAGLSDVLDLAGGGPIQGGGEVALRIVPGPGQPGFDRAFGLLRAMVLEELDGQRWEVSDATPRNALAQWNEPGPGGPALTAEAFLSPSPLPVIPLPYGQATLSPPEGERLRAGPGASVRWWFPLRRILPLKLRVEPQEGEPERLAGEYRRQLLTRAGPATESALRWSLATAPGDLPPRELAARLSTALRAFRYTLDNPSGGAADPMRDFLERSRAGHCEYFASALAMMLRRRGVPARVAVGYRLGPWIPSGGYFLVTRNEAHSWVEYYDPDLRRWRTEDPTPAAPPSGLGAGSFLSALGRLADSARFAWDRNVVRFSDEDQLAGIEWLQAKVGRAAPDSLREPLRAGLKAAALLAALGALAWGGRALLSRPARGGTGSPGRLPQLRPLLRVAGRERPPGPGETARVWLTGLRDLRPDRSAPLEALAREADAVAYGGGEGTALARLAREEAKAWRRSGRV</sequence>
<keyword evidence="1" id="KW-0812">Transmembrane</keyword>
<dbReference type="Pfam" id="PF01841">
    <property type="entry name" value="Transglut_core"/>
    <property type="match status" value="1"/>
</dbReference>
<dbReference type="EMBL" id="AP027080">
    <property type="protein sequence ID" value="BDU73814.1"/>
    <property type="molecule type" value="Genomic_DNA"/>
</dbReference>
<evidence type="ECO:0000313" key="3">
    <source>
        <dbReference type="EMBL" id="BDU73814.1"/>
    </source>
</evidence>
<dbReference type="Gene3D" id="3.10.620.30">
    <property type="match status" value="1"/>
</dbReference>
<keyword evidence="4" id="KW-1185">Reference proteome</keyword>
<evidence type="ECO:0000256" key="1">
    <source>
        <dbReference type="SAM" id="Phobius"/>
    </source>
</evidence>
<dbReference type="Pfam" id="PF11992">
    <property type="entry name" value="TgpA_N"/>
    <property type="match status" value="1"/>
</dbReference>
<accession>A0AA48GPN4</accession>
<organism evidence="3 4">
    <name type="scientific">Mesoterricola silvestris</name>
    <dbReference type="NCBI Taxonomy" id="2927979"/>
    <lineage>
        <taxon>Bacteria</taxon>
        <taxon>Pseudomonadati</taxon>
        <taxon>Acidobacteriota</taxon>
        <taxon>Holophagae</taxon>
        <taxon>Holophagales</taxon>
        <taxon>Holophagaceae</taxon>
        <taxon>Mesoterricola</taxon>
    </lineage>
</organism>
<reference evidence="4" key="1">
    <citation type="journal article" date="2023" name="Int. J. Syst. Evol. Microbiol.">
        <title>Mesoterricola silvestris gen. nov., sp. nov., Mesoterricola sediminis sp. nov., Geothrix oryzae sp. nov., Geothrix edaphica sp. nov., Geothrix rubra sp. nov., and Geothrix limicola sp. nov., six novel members of Acidobacteriota isolated from soils.</title>
        <authorList>
            <person name="Itoh H."/>
            <person name="Sugisawa Y."/>
            <person name="Mise K."/>
            <person name="Xu Z."/>
            <person name="Kuniyasu M."/>
            <person name="Ushijima N."/>
            <person name="Kawano K."/>
            <person name="Kobayashi E."/>
            <person name="Shiratori Y."/>
            <person name="Masuda Y."/>
            <person name="Senoo K."/>
        </authorList>
    </citation>
    <scope>NUCLEOTIDE SEQUENCE [LARGE SCALE GENOMIC DNA]</scope>
    <source>
        <strain evidence="4">W79</strain>
    </source>
</reference>
<dbReference type="PANTHER" id="PTHR42736:SF1">
    <property type="entry name" value="PROTEIN-GLUTAMINE GAMMA-GLUTAMYLTRANSFERASE"/>
    <property type="match status" value="1"/>
</dbReference>
<proteinExistence type="predicted"/>
<protein>
    <recommendedName>
        <fullName evidence="2">Transglutaminase-like domain-containing protein</fullName>
    </recommendedName>
</protein>
<dbReference type="SMART" id="SM00460">
    <property type="entry name" value="TGc"/>
    <property type="match status" value="1"/>
</dbReference>
<dbReference type="AlphaFoldDB" id="A0AA48GPN4"/>
<feature type="domain" description="Transglutaminase-like" evidence="2">
    <location>
        <begin position="410"/>
        <end position="482"/>
    </location>
</feature>
<dbReference type="InterPro" id="IPR002931">
    <property type="entry name" value="Transglutaminase-like"/>
</dbReference>
<dbReference type="RefSeq" id="WP_316412483.1">
    <property type="nucleotide sequence ID" value="NZ_AP027080.1"/>
</dbReference>
<feature type="transmembrane region" description="Helical" evidence="1">
    <location>
        <begin position="163"/>
        <end position="180"/>
    </location>
</feature>
<dbReference type="InterPro" id="IPR021878">
    <property type="entry name" value="TgpA_N"/>
</dbReference>
<gene>
    <name evidence="3" type="ORF">METEAL_29880</name>
</gene>
<dbReference type="InterPro" id="IPR038765">
    <property type="entry name" value="Papain-like_cys_pep_sf"/>
</dbReference>
<evidence type="ECO:0000259" key="2">
    <source>
        <dbReference type="SMART" id="SM00460"/>
    </source>
</evidence>
<keyword evidence="1" id="KW-1133">Transmembrane helix</keyword>
<dbReference type="Proteomes" id="UP001238179">
    <property type="component" value="Chromosome"/>
</dbReference>
<dbReference type="KEGG" id="msil:METEAL_29880"/>
<dbReference type="PANTHER" id="PTHR42736">
    <property type="entry name" value="PROTEIN-GLUTAMINE GAMMA-GLUTAMYLTRANSFERASE"/>
    <property type="match status" value="1"/>
</dbReference>
<dbReference type="InterPro" id="IPR052901">
    <property type="entry name" value="Bact_TGase-like"/>
</dbReference>
<name>A0AA48GPN4_9BACT</name>
<dbReference type="SUPFAM" id="SSF54001">
    <property type="entry name" value="Cysteine proteinases"/>
    <property type="match status" value="1"/>
</dbReference>
<evidence type="ECO:0000313" key="4">
    <source>
        <dbReference type="Proteomes" id="UP001238179"/>
    </source>
</evidence>
<keyword evidence="1" id="KW-0472">Membrane</keyword>